<keyword evidence="2" id="KW-0560">Oxidoreductase</keyword>
<sequence>MSVTVRIVRFHETGPSDVLKVETVPLPEPAAGEVRIRVKAIGLNRAEVMWREGSYLIQPDLPAQIGFEAAGDVEAIGPDVESNWLGKRVSNMPSFSPNMYGAYGDVAILPVHALSEIPDTLSYEQGTAIWAPYLTAYGSLVRIGHLDKNDTVLITAASSSTGLAAIQIVNTIGAQAIATTRKADKKGTLLAAGADHVIVTSEEDLVERIVELTEGKGARLIYDPVAGPGLESLARAAAIGGTIFEYGLLSPAPTPYPLRTALLRQLTIRAYDAAPEMFQTPTARKEGKAWLLKQISEGRISPIIDKSKFKLCDIASAHDYMESNTQFGKIVLTP</sequence>
<dbReference type="InterPro" id="IPR020843">
    <property type="entry name" value="ER"/>
</dbReference>
<dbReference type="GO" id="GO:0070402">
    <property type="term" value="F:NADPH binding"/>
    <property type="evidence" value="ECO:0007669"/>
    <property type="project" value="TreeGrafter"/>
</dbReference>
<evidence type="ECO:0000256" key="1">
    <source>
        <dbReference type="ARBA" id="ARBA00022857"/>
    </source>
</evidence>
<evidence type="ECO:0000313" key="4">
    <source>
        <dbReference type="EMBL" id="KAA0020643.1"/>
    </source>
</evidence>
<reference evidence="4 5" key="1">
    <citation type="submission" date="2019-08" db="EMBL/GenBank/DDBJ databases">
        <title>Bioinformatics analysis of the strain L3 and L5.</title>
        <authorList>
            <person name="Li X."/>
        </authorList>
    </citation>
    <scope>NUCLEOTIDE SEQUENCE [LARGE SCALE GENOMIC DNA]</scope>
    <source>
        <strain evidence="4 5">L3</strain>
    </source>
</reference>
<dbReference type="InterPro" id="IPR011032">
    <property type="entry name" value="GroES-like_sf"/>
</dbReference>
<dbReference type="InterPro" id="IPR036291">
    <property type="entry name" value="NAD(P)-bd_dom_sf"/>
</dbReference>
<dbReference type="CDD" id="cd08268">
    <property type="entry name" value="MDR2"/>
    <property type="match status" value="1"/>
</dbReference>
<dbReference type="SMART" id="SM00829">
    <property type="entry name" value="PKS_ER"/>
    <property type="match status" value="1"/>
</dbReference>
<dbReference type="Gene3D" id="3.90.180.10">
    <property type="entry name" value="Medium-chain alcohol dehydrogenases, catalytic domain"/>
    <property type="match status" value="1"/>
</dbReference>
<keyword evidence="1" id="KW-0521">NADP</keyword>
<dbReference type="GO" id="GO:0016651">
    <property type="term" value="F:oxidoreductase activity, acting on NAD(P)H"/>
    <property type="evidence" value="ECO:0007669"/>
    <property type="project" value="TreeGrafter"/>
</dbReference>
<dbReference type="PANTHER" id="PTHR48106">
    <property type="entry name" value="QUINONE OXIDOREDUCTASE PIG3-RELATED"/>
    <property type="match status" value="1"/>
</dbReference>
<dbReference type="Proteomes" id="UP000466024">
    <property type="component" value="Unassembled WGS sequence"/>
</dbReference>
<proteinExistence type="predicted"/>
<dbReference type="RefSeq" id="WP_149433762.1">
    <property type="nucleotide sequence ID" value="NZ_VTPX01000001.1"/>
</dbReference>
<feature type="domain" description="Enoyl reductase (ER)" evidence="3">
    <location>
        <begin position="14"/>
        <end position="332"/>
    </location>
</feature>
<dbReference type="SUPFAM" id="SSF51735">
    <property type="entry name" value="NAD(P)-binding Rossmann-fold domains"/>
    <property type="match status" value="1"/>
</dbReference>
<evidence type="ECO:0000313" key="5">
    <source>
        <dbReference type="Proteomes" id="UP000466024"/>
    </source>
</evidence>
<dbReference type="SUPFAM" id="SSF50129">
    <property type="entry name" value="GroES-like"/>
    <property type="match status" value="1"/>
</dbReference>
<dbReference type="InterPro" id="IPR013149">
    <property type="entry name" value="ADH-like_C"/>
</dbReference>
<evidence type="ECO:0000256" key="2">
    <source>
        <dbReference type="ARBA" id="ARBA00023002"/>
    </source>
</evidence>
<protein>
    <submittedName>
        <fullName evidence="4">Zinc-dependent alcohol dehydrogenase family protein</fullName>
    </submittedName>
</protein>
<dbReference type="Gene3D" id="3.40.50.720">
    <property type="entry name" value="NAD(P)-binding Rossmann-like Domain"/>
    <property type="match status" value="1"/>
</dbReference>
<organism evidence="4 5">
    <name type="scientific">Salinicola corii</name>
    <dbReference type="NCBI Taxonomy" id="2606937"/>
    <lineage>
        <taxon>Bacteria</taxon>
        <taxon>Pseudomonadati</taxon>
        <taxon>Pseudomonadota</taxon>
        <taxon>Gammaproteobacteria</taxon>
        <taxon>Oceanospirillales</taxon>
        <taxon>Halomonadaceae</taxon>
        <taxon>Salinicola</taxon>
    </lineage>
</organism>
<keyword evidence="5" id="KW-1185">Reference proteome</keyword>
<dbReference type="EMBL" id="VTPX01000001">
    <property type="protein sequence ID" value="KAA0020643.1"/>
    <property type="molecule type" value="Genomic_DNA"/>
</dbReference>
<dbReference type="Pfam" id="PF00107">
    <property type="entry name" value="ADH_zinc_N"/>
    <property type="match status" value="1"/>
</dbReference>
<accession>A0A640WJ24</accession>
<name>A0A640WJ24_9GAMM</name>
<evidence type="ECO:0000259" key="3">
    <source>
        <dbReference type="SMART" id="SM00829"/>
    </source>
</evidence>
<gene>
    <name evidence="4" type="ORF">F0A16_02290</name>
</gene>
<dbReference type="InterPro" id="IPR013154">
    <property type="entry name" value="ADH-like_N"/>
</dbReference>
<dbReference type="Pfam" id="PF08240">
    <property type="entry name" value="ADH_N"/>
    <property type="match status" value="1"/>
</dbReference>
<dbReference type="AlphaFoldDB" id="A0A640WJ24"/>
<comment type="caution">
    <text evidence="4">The sequence shown here is derived from an EMBL/GenBank/DDBJ whole genome shotgun (WGS) entry which is preliminary data.</text>
</comment>
<dbReference type="PANTHER" id="PTHR48106:SF18">
    <property type="entry name" value="QUINONE OXIDOREDUCTASE PIG3"/>
    <property type="match status" value="1"/>
</dbReference>